<evidence type="ECO:0000313" key="1">
    <source>
        <dbReference type="EMBL" id="KIL36965.1"/>
    </source>
</evidence>
<keyword evidence="2" id="KW-1185">Reference proteome</keyword>
<organism evidence="1 2">
    <name type="scientific">Cohnella kolymensis</name>
    <dbReference type="NCBI Taxonomy" id="1590652"/>
    <lineage>
        <taxon>Bacteria</taxon>
        <taxon>Bacillati</taxon>
        <taxon>Bacillota</taxon>
        <taxon>Bacilli</taxon>
        <taxon>Bacillales</taxon>
        <taxon>Paenibacillaceae</taxon>
        <taxon>Cohnella</taxon>
    </lineage>
</organism>
<evidence type="ECO:0000313" key="2">
    <source>
        <dbReference type="Proteomes" id="UP000054526"/>
    </source>
</evidence>
<comment type="caution">
    <text evidence="1">The sequence shown here is derived from an EMBL/GenBank/DDBJ whole genome shotgun (WGS) entry which is preliminary data.</text>
</comment>
<dbReference type="Proteomes" id="UP000054526">
    <property type="component" value="Unassembled WGS sequence"/>
</dbReference>
<proteinExistence type="predicted"/>
<dbReference type="EMBL" id="JXAL01000003">
    <property type="protein sequence ID" value="KIL36965.1"/>
    <property type="molecule type" value="Genomic_DNA"/>
</dbReference>
<name>A0ABR5A7M4_9BACL</name>
<protein>
    <submittedName>
        <fullName evidence="1">Uncharacterized protein</fullName>
    </submittedName>
</protein>
<gene>
    <name evidence="1" type="ORF">SD71_04490</name>
</gene>
<accession>A0ABR5A7M4</accession>
<sequence length="241" mass="26705">MTGLLLYRETMDFLEPFMPGVLDACFSNEAERMKQLSLEQSDTFYQLLAAAAISDPDYSFYELNGMLITDSLSRLSAAGMRSVVVTKLEDTDELLLNLGFRKRSLSGLPEDHPSYGASVHEQDLRSLDFGEYVLAFLKAVSPTESQESMDSDFTEGDVQAALSLVSHAAALERSELARKLNCSGPDLQQKLQSIIFQDPPLLPLTRRKQALLQLLWETPSLTADAAAAQRTIVPAARRWAI</sequence>
<reference evidence="1 2" key="1">
    <citation type="submission" date="2014-12" db="EMBL/GenBank/DDBJ databases">
        <title>Draft genome sequence of Cohnella kolymensis strain B-2846.</title>
        <authorList>
            <person name="Karlyshev A.V."/>
            <person name="Kudryashova E.B."/>
        </authorList>
    </citation>
    <scope>NUCLEOTIDE SEQUENCE [LARGE SCALE GENOMIC DNA]</scope>
    <source>
        <strain evidence="1 2">VKM B-2846</strain>
    </source>
</reference>
<dbReference type="RefSeq" id="WP_041060215.1">
    <property type="nucleotide sequence ID" value="NZ_JXAL01000003.1"/>
</dbReference>